<feature type="compositionally biased region" description="Polar residues" evidence="1">
    <location>
        <begin position="2123"/>
        <end position="2137"/>
    </location>
</feature>
<reference evidence="4" key="1">
    <citation type="submission" date="2020-11" db="EMBL/GenBank/DDBJ databases">
        <authorList>
            <consortium name="DOE Joint Genome Institute"/>
            <person name="Ahrendt S."/>
            <person name="Riley R."/>
            <person name="Andreopoulos W."/>
            <person name="Labutti K."/>
            <person name="Pangilinan J."/>
            <person name="Ruiz-Duenas F.J."/>
            <person name="Barrasa J.M."/>
            <person name="Sanchez-Garcia M."/>
            <person name="Camarero S."/>
            <person name="Miyauchi S."/>
            <person name="Serrano A."/>
            <person name="Linde D."/>
            <person name="Babiker R."/>
            <person name="Drula E."/>
            <person name="Ayuso-Fernandez I."/>
            <person name="Pacheco R."/>
            <person name="Padilla G."/>
            <person name="Ferreira P."/>
            <person name="Barriuso J."/>
            <person name="Kellner H."/>
            <person name="Castanera R."/>
            <person name="Alfaro M."/>
            <person name="Ramirez L."/>
            <person name="Pisabarro A.G."/>
            <person name="Kuo A."/>
            <person name="Tritt A."/>
            <person name="Lipzen A."/>
            <person name="He G."/>
            <person name="Yan M."/>
            <person name="Ng V."/>
            <person name="Cullen D."/>
            <person name="Martin F."/>
            <person name="Rosso M.-N."/>
            <person name="Henrissat B."/>
            <person name="Hibbett D."/>
            <person name="Martinez A.T."/>
            <person name="Grigoriev I.V."/>
        </authorList>
    </citation>
    <scope>NUCLEOTIDE SEQUENCE</scope>
    <source>
        <strain evidence="4">CBS 247.69</strain>
    </source>
</reference>
<feature type="compositionally biased region" description="Basic and acidic residues" evidence="1">
    <location>
        <begin position="1"/>
        <end position="11"/>
    </location>
</feature>
<dbReference type="GO" id="GO:0034703">
    <property type="term" value="C:cation channel complex"/>
    <property type="evidence" value="ECO:0007669"/>
    <property type="project" value="TreeGrafter"/>
</dbReference>
<feature type="region of interest" description="Disordered" evidence="1">
    <location>
        <begin position="229"/>
        <end position="254"/>
    </location>
</feature>
<feature type="region of interest" description="Disordered" evidence="1">
    <location>
        <begin position="132"/>
        <end position="164"/>
    </location>
</feature>
<feature type="region of interest" description="Disordered" evidence="1">
    <location>
        <begin position="1"/>
        <end position="98"/>
    </location>
</feature>
<dbReference type="OrthoDB" id="5584001at2759"/>
<gene>
    <name evidence="4" type="ORF">BDZ94DRAFT_914598</name>
</gene>
<dbReference type="Pfam" id="PF19424">
    <property type="entry name" value="UNC80"/>
    <property type="match status" value="1"/>
</dbReference>
<feature type="region of interest" description="Disordered" evidence="1">
    <location>
        <begin position="2093"/>
        <end position="2141"/>
    </location>
</feature>
<evidence type="ECO:0000259" key="3">
    <source>
        <dbReference type="Pfam" id="PF20262"/>
    </source>
</evidence>
<dbReference type="EMBL" id="MU150235">
    <property type="protein sequence ID" value="KAF9467893.1"/>
    <property type="molecule type" value="Genomic_DNA"/>
</dbReference>
<evidence type="ECO:0000259" key="2">
    <source>
        <dbReference type="Pfam" id="PF19424"/>
    </source>
</evidence>
<dbReference type="PANTHER" id="PTHR31781">
    <property type="entry name" value="UNC80"/>
    <property type="match status" value="1"/>
</dbReference>
<evidence type="ECO:0000256" key="1">
    <source>
        <dbReference type="SAM" id="MobiDB-lite"/>
    </source>
</evidence>
<dbReference type="InterPro" id="IPR046460">
    <property type="entry name" value="UNC80_C"/>
</dbReference>
<evidence type="ECO:0000313" key="4">
    <source>
        <dbReference type="EMBL" id="KAF9467893.1"/>
    </source>
</evidence>
<feature type="compositionally biased region" description="Basic and acidic residues" evidence="1">
    <location>
        <begin position="242"/>
        <end position="251"/>
    </location>
</feature>
<protein>
    <submittedName>
        <fullName evidence="4">Uncharacterized protein</fullName>
    </submittedName>
</protein>
<accession>A0A9P5YFF8</accession>
<dbReference type="InterPro" id="IPR045852">
    <property type="entry name" value="UNC80_central"/>
</dbReference>
<keyword evidence="5" id="KW-1185">Reference proteome</keyword>
<feature type="compositionally biased region" description="Low complexity" evidence="1">
    <location>
        <begin position="141"/>
        <end position="151"/>
    </location>
</feature>
<feature type="region of interest" description="Disordered" evidence="1">
    <location>
        <begin position="1100"/>
        <end position="1134"/>
    </location>
</feature>
<evidence type="ECO:0000313" key="5">
    <source>
        <dbReference type="Proteomes" id="UP000807353"/>
    </source>
</evidence>
<feature type="compositionally biased region" description="Basic and acidic residues" evidence="1">
    <location>
        <begin position="73"/>
        <end position="88"/>
    </location>
</feature>
<feature type="compositionally biased region" description="Low complexity" evidence="1">
    <location>
        <begin position="2098"/>
        <end position="2110"/>
    </location>
</feature>
<feature type="domain" description="Protein UNC80 central region" evidence="2">
    <location>
        <begin position="882"/>
        <end position="1026"/>
    </location>
</feature>
<organism evidence="4 5">
    <name type="scientific">Collybia nuda</name>
    <dbReference type="NCBI Taxonomy" id="64659"/>
    <lineage>
        <taxon>Eukaryota</taxon>
        <taxon>Fungi</taxon>
        <taxon>Dikarya</taxon>
        <taxon>Basidiomycota</taxon>
        <taxon>Agaricomycotina</taxon>
        <taxon>Agaricomycetes</taxon>
        <taxon>Agaricomycetidae</taxon>
        <taxon>Agaricales</taxon>
        <taxon>Tricholomatineae</taxon>
        <taxon>Clitocybaceae</taxon>
        <taxon>Collybia</taxon>
    </lineage>
</organism>
<feature type="region of interest" description="Disordered" evidence="1">
    <location>
        <begin position="1666"/>
        <end position="1686"/>
    </location>
</feature>
<dbReference type="PANTHER" id="PTHR31781:SF1">
    <property type="entry name" value="PROTEIN UNC-80 HOMOLOG"/>
    <property type="match status" value="1"/>
</dbReference>
<comment type="caution">
    <text evidence="4">The sequence shown here is derived from an EMBL/GenBank/DDBJ whole genome shotgun (WGS) entry which is preliminary data.</text>
</comment>
<feature type="domain" description="Protein UNC80 C-terminal" evidence="3">
    <location>
        <begin position="1332"/>
        <end position="1516"/>
    </location>
</feature>
<sequence length="2268" mass="251525">MASKGENDVTRYTRPSNSSENHRSSATRPSTTPTGPRKPGTATRPPAFVIQATEDRNDQIWTGKGLSDSPRSAQDELRVASPGPERRNKQSRKPTPLNIGRLIVSEEAILVPPSPSRARWEHLRQHVLPLPVRPATPPVAQPHLTPPQQTQPLPPPRSQTPKPSRLARLGFRQVVEQAREVALDDTRKFAQELQRVCWSIRYVAPERAKADREPATMGSALHLPFMSNASLTSTSSTGTDSHPGKKQELRRPQSIPALVNTYRSPPSVKLLYNILLHHATSSDGVSPSLGLPNELQVLSTLLRPFLVSERGAHIESEKLIALDSFDIIIRTWAPVDQASGLERYLWCCKAAVIPPSALRTRVVSTLWSLMIPIETNYLATTPDAFQTFAHGLFSLLPSLHPPSTDVIDQEDLALLKEMIFKLRSGCCGQFDEGSLEEEYKVALSPEDDLVIIRGAMLLQALSRCLEECTDETRLWLLQNSLQDHWITYPKGGQYTPLLAAIHSRTLNSFTRGLLSILAIPVDQSLYVSQAQHIARTLQKQVIPEIEAMGDKNVMECQSNVVKIALELICMDKARELMRWGIALIVHWYGTSPFWKSSMERAIREIVTNRDWSSILAKLLPIMKLLPEEARKPLAAFVLPLLQDKLVEVPPPYPCPPLTNFLDTIARLYPQIFFKVLFSCAASSKEFTVVNYLCIIVVVSKFLPDFWIRDAEMMSVALMSDAGGKKTGDSERPSWAKARLGQSVLLLEIIGCIQTARREKDAMAGNSEGGPSFVQTVKFALSLESRLGILLDAKEKITLIPPSQRLLLCVLFRETRLLSRSLKMAVWLPRVVSWFIDLYLEDEIGQDPEVEEKSSVGQLQGLYAAAQDGVQSSHQRRSTMLLSKNLERSHHQVEASAEGTTDLGSMFTNRTTLVISLSKGFVAKAMKLLVTVSALLTPNDYRRLGPYLWAELVSDGDNSFTSSASFLIMQCAEKTPLDFLAVMEVDLQSSDNEARLQAIRKISILSNWRFQILSQHFVADRAHRPFKLARGPLPFVATDIGSSLYINEDDPAELQDSLPLELRRRLAEIGWDQDDTPVDQHQEWLKTPMSLLPTYQLDRLENTTPDLPPSPNANAVTSSSGLKPEDIGLLRRNSSTGGPLPGVKRRMVFVPSLALIFPRLASLVFDEEVVIASGAGELIVDLMRNDPGLLTRPILDLFAGEEKDIRSAVSTINAFLHIRRTLPSPMAHYLFNNLAGFLKFASRLDDDADVLQDFAVTTTLLSKLVTQVSGMSIREIRRAKVDIFLIPSGSLWFPPSAPIGTMFPRGYEYAFNPFDGLPLHLVSITLIRVAQNLLFLSMLKRNRQDVALIRKSMSRLVLPSLKSEVDDAVLDLSDFIPKRATQTDNNKLEGLSLMLSRSHILLVAQVFRSMSRHLNDRNELAILVDGLNRILLAHGDDIGIVSQIMIALMVASTRFRRLFTSGGGYALFMPAVIKIYTEAEYHVGIKLAIEYAVNRFYALHHEAFVFQTLDIMAHIAILPNAEADWLGKGIYNLFFALRRGVLPTSPDAAGIHDSNKVEEREALIVSTVEEKPQAFLSLLRRGEPQTKGRITIDLPDEYESNRLAIDDLVRLFLTVIAHDPSIVRAEQFLRLLRLLAPYLYQASASARTVLQEGIDALGVILMRASSKPKSGDSVPIHSSNEGLSPGSPDVLLENQLLEKSRSPSDIMAMRLDYLSLIVAFTRVGGELPHPAVLRVMGLITIMLKDAPADINNMISAFFTDFIRNSLIREGPQSVKIAVATLQELAPLISAYTYAIDFTEVFEAVTTLAANPLYANNLPFSRVVVTQICVLGLGAYEVAASENLILSVPSRTSFVALLAQAVLLRGVDIIPELEKRTSYRFLVGIILPLTMSLKTESDLISANARSEPWHRDALASTWVRLLSHSMSVCQKIIGKTSERSKGYDKGRSSTSKQAELPAFIVALQIIKTIVIRAQADLSSRIPGIWARIAAFLKTILTEGSANFASRAQDISPISTPTGSPRASGQFDHQFPSSLTISTNVPNPSLGGQAFSSPRIVDYALWSLLELLCVHRNPLFLQLRLFTVEKLVELDNELQHHHNPHSPVTPRSRPVSSAFSKPRRRASGLPSPNSSPRLGPSQSFPHDASLLSIDGRQAGYNNAASPQNTHGPRIVHLGPISATSMFGRGLSLGRGRGTDNPTTTTKIKSLTLVRATYKRIRTVQTCMGYETLLPMPNNHEMDADEETKDLMEEFEESDRSLEDEGVMVESFQSMT</sequence>
<feature type="compositionally biased region" description="Low complexity" evidence="1">
    <location>
        <begin position="24"/>
        <end position="47"/>
    </location>
</feature>
<dbReference type="Proteomes" id="UP000807353">
    <property type="component" value="Unassembled WGS sequence"/>
</dbReference>
<feature type="compositionally biased region" description="Polar residues" evidence="1">
    <location>
        <begin position="1111"/>
        <end position="1120"/>
    </location>
</feature>
<dbReference type="Pfam" id="PF20262">
    <property type="entry name" value="UNC80_C"/>
    <property type="match status" value="1"/>
</dbReference>
<name>A0A9P5YFF8_9AGAR</name>
<feature type="compositionally biased region" description="Low complexity" evidence="1">
    <location>
        <begin position="229"/>
        <end position="241"/>
    </location>
</feature>
<proteinExistence type="predicted"/>
<dbReference type="GO" id="GO:0055080">
    <property type="term" value="P:monoatomic cation homeostasis"/>
    <property type="evidence" value="ECO:0007669"/>
    <property type="project" value="TreeGrafter"/>
</dbReference>
<dbReference type="GO" id="GO:0005261">
    <property type="term" value="F:monoatomic cation channel activity"/>
    <property type="evidence" value="ECO:0007669"/>
    <property type="project" value="TreeGrafter"/>
</dbReference>